<name>A0ABV8AV53_9BACT</name>
<protein>
    <submittedName>
        <fullName evidence="3">Endonuclease/exonuclease/phosphatase family protein</fullName>
    </submittedName>
</protein>
<reference evidence="4" key="1">
    <citation type="journal article" date="2019" name="Int. J. Syst. Evol. Microbiol.">
        <title>The Global Catalogue of Microorganisms (GCM) 10K type strain sequencing project: providing services to taxonomists for standard genome sequencing and annotation.</title>
        <authorList>
            <consortium name="The Broad Institute Genomics Platform"/>
            <consortium name="The Broad Institute Genome Sequencing Center for Infectious Disease"/>
            <person name="Wu L."/>
            <person name="Ma J."/>
        </authorList>
    </citation>
    <scope>NUCLEOTIDE SEQUENCE [LARGE SCALE GENOMIC DNA]</scope>
    <source>
        <strain evidence="4">CCUG 60523</strain>
    </source>
</reference>
<dbReference type="CDD" id="cd09084">
    <property type="entry name" value="EEP-2"/>
    <property type="match status" value="1"/>
</dbReference>
<dbReference type="PANTHER" id="PTHR14859:SF1">
    <property type="entry name" value="PGAP2-INTERACTING PROTEIN"/>
    <property type="match status" value="1"/>
</dbReference>
<dbReference type="InterPro" id="IPR005135">
    <property type="entry name" value="Endo/exonuclease/phosphatase"/>
</dbReference>
<keyword evidence="3" id="KW-0378">Hydrolase</keyword>
<feature type="domain" description="Endonuclease/exonuclease/phosphatase" evidence="2">
    <location>
        <begin position="93"/>
        <end position="335"/>
    </location>
</feature>
<dbReference type="InterPro" id="IPR036691">
    <property type="entry name" value="Endo/exonu/phosph_ase_sf"/>
</dbReference>
<proteinExistence type="predicted"/>
<dbReference type="Proteomes" id="UP001595805">
    <property type="component" value="Unassembled WGS sequence"/>
</dbReference>
<dbReference type="Pfam" id="PF03372">
    <property type="entry name" value="Exo_endo_phos"/>
    <property type="match status" value="1"/>
</dbReference>
<evidence type="ECO:0000313" key="3">
    <source>
        <dbReference type="EMBL" id="MFC3880845.1"/>
    </source>
</evidence>
<keyword evidence="1" id="KW-0812">Transmembrane</keyword>
<keyword evidence="4" id="KW-1185">Reference proteome</keyword>
<dbReference type="SUPFAM" id="SSF56219">
    <property type="entry name" value="DNase I-like"/>
    <property type="match status" value="1"/>
</dbReference>
<comment type="caution">
    <text evidence="3">The sequence shown here is derived from an EMBL/GenBank/DDBJ whole genome shotgun (WGS) entry which is preliminary data.</text>
</comment>
<keyword evidence="1" id="KW-0472">Membrane</keyword>
<evidence type="ECO:0000259" key="2">
    <source>
        <dbReference type="Pfam" id="PF03372"/>
    </source>
</evidence>
<feature type="transmembrane region" description="Helical" evidence="1">
    <location>
        <begin position="31"/>
        <end position="52"/>
    </location>
</feature>
<dbReference type="Gene3D" id="3.60.10.10">
    <property type="entry name" value="Endonuclease/exonuclease/phosphatase"/>
    <property type="match status" value="1"/>
</dbReference>
<keyword evidence="3" id="KW-0255">Endonuclease</keyword>
<gene>
    <name evidence="3" type="ORF">ACFOSV_11685</name>
</gene>
<keyword evidence="3" id="KW-0540">Nuclease</keyword>
<dbReference type="EMBL" id="JBHRZS010000007">
    <property type="protein sequence ID" value="MFC3880845.1"/>
    <property type="molecule type" value="Genomic_DNA"/>
</dbReference>
<dbReference type="InterPro" id="IPR051916">
    <property type="entry name" value="GPI-anchor_lipid_remodeler"/>
</dbReference>
<dbReference type="PANTHER" id="PTHR14859">
    <property type="entry name" value="CALCOFLUOR WHITE HYPERSENSITIVE PROTEIN PRECURSOR"/>
    <property type="match status" value="1"/>
</dbReference>
<evidence type="ECO:0000313" key="4">
    <source>
        <dbReference type="Proteomes" id="UP001595805"/>
    </source>
</evidence>
<organism evidence="3 4">
    <name type="scientific">Algoriphagus namhaensis</name>
    <dbReference type="NCBI Taxonomy" id="915353"/>
    <lineage>
        <taxon>Bacteria</taxon>
        <taxon>Pseudomonadati</taxon>
        <taxon>Bacteroidota</taxon>
        <taxon>Cytophagia</taxon>
        <taxon>Cytophagales</taxon>
        <taxon>Cyclobacteriaceae</taxon>
        <taxon>Algoriphagus</taxon>
    </lineage>
</organism>
<dbReference type="GO" id="GO:0004519">
    <property type="term" value="F:endonuclease activity"/>
    <property type="evidence" value="ECO:0007669"/>
    <property type="project" value="UniProtKB-KW"/>
</dbReference>
<accession>A0ABV8AV53</accession>
<keyword evidence="1" id="KW-1133">Transmembrane helix</keyword>
<dbReference type="RefSeq" id="WP_377906194.1">
    <property type="nucleotide sequence ID" value="NZ_JBHRZS010000007.1"/>
</dbReference>
<evidence type="ECO:0000256" key="1">
    <source>
        <dbReference type="SAM" id="Phobius"/>
    </source>
</evidence>
<sequence length="350" mass="40413">MKILNVFVGIITLILFSSVFVSPEYLPYVGLLPFFIPVAWLLNFFLLCIGILSWRKWALIPLAVLLIGYRFTEITFQLNSPDEVSTPKVQVLTYNAHLFDYKRRLNGGEFDANVFKWLQEHPAEIKVFQEFYNDRTSSSRNALKLLGEDVGFESSYHVIDGQEEKRSYGLAIFSKYPIINEGKVFDNQRTNGAIFADMVIDMDTIRIYNSHLESMKINSDGLEDIEGVRDNYRQTLGKLHRGSLTRSRQLKVLVEHISFSPHPVILMGDLNEVPYSYTYFKLSENLKNAFETAGRGFGFTYNRILFFLRIDHIFSSPTLKAVDFKTHREVDYSDHYPVSATFTLPNSQDF</sequence>